<protein>
    <recommendedName>
        <fullName evidence="2">NTF2 fold domain-containing protein</fullName>
    </recommendedName>
</protein>
<organism evidence="3 4">
    <name type="scientific">Hymenobacter ruricola</name>
    <dbReference type="NCBI Taxonomy" id="2791023"/>
    <lineage>
        <taxon>Bacteria</taxon>
        <taxon>Pseudomonadati</taxon>
        <taxon>Bacteroidota</taxon>
        <taxon>Cytophagia</taxon>
        <taxon>Cytophagales</taxon>
        <taxon>Hymenobacteraceae</taxon>
        <taxon>Hymenobacter</taxon>
    </lineage>
</organism>
<comment type="caution">
    <text evidence="3">The sequence shown here is derived from an EMBL/GenBank/DDBJ whole genome shotgun (WGS) entry which is preliminary data.</text>
</comment>
<keyword evidence="4" id="KW-1185">Reference proteome</keyword>
<sequence length="119" mass="12982">MKRFFLNILVISQLLAFASHGQNIGSNGKAGTATPASKPPYHRPLLTTEALAIAVAEPVLFSIYGRENILRQRPYRARLTSGFWHLSGTLPAPAATVGGTFYLVIEASNCRVQTLFHSK</sequence>
<dbReference type="EMBL" id="JADQDM010000003">
    <property type="protein sequence ID" value="MBF9221320.1"/>
    <property type="molecule type" value="Genomic_DNA"/>
</dbReference>
<keyword evidence="1" id="KW-0732">Signal</keyword>
<accession>A0ABS0I305</accession>
<feature type="signal peptide" evidence="1">
    <location>
        <begin position="1"/>
        <end position="21"/>
    </location>
</feature>
<evidence type="ECO:0000256" key="1">
    <source>
        <dbReference type="SAM" id="SignalP"/>
    </source>
</evidence>
<dbReference type="Proteomes" id="UP000618931">
    <property type="component" value="Unassembled WGS sequence"/>
</dbReference>
<feature type="chain" id="PRO_5046227919" description="NTF2 fold domain-containing protein" evidence="1">
    <location>
        <begin position="22"/>
        <end position="119"/>
    </location>
</feature>
<proteinExistence type="predicted"/>
<evidence type="ECO:0000313" key="3">
    <source>
        <dbReference type="EMBL" id="MBF9221320.1"/>
    </source>
</evidence>
<dbReference type="RefSeq" id="WP_196292768.1">
    <property type="nucleotide sequence ID" value="NZ_JADQDM010000003.1"/>
</dbReference>
<dbReference type="InterPro" id="IPR028921">
    <property type="entry name" value="NTF2_fold_dom"/>
</dbReference>
<gene>
    <name evidence="3" type="ORF">I2H31_09400</name>
</gene>
<evidence type="ECO:0000259" key="2">
    <source>
        <dbReference type="Pfam" id="PF15631"/>
    </source>
</evidence>
<dbReference type="Pfam" id="PF15631">
    <property type="entry name" value="Imm-NTF2-2"/>
    <property type="match status" value="1"/>
</dbReference>
<reference evidence="3 4" key="1">
    <citation type="submission" date="2020-11" db="EMBL/GenBank/DDBJ databases">
        <authorList>
            <person name="Kim M.K."/>
        </authorList>
    </citation>
    <scope>NUCLEOTIDE SEQUENCE [LARGE SCALE GENOMIC DNA]</scope>
    <source>
        <strain evidence="3 4">BT662</strain>
    </source>
</reference>
<feature type="domain" description="NTF2 fold" evidence="2">
    <location>
        <begin position="52"/>
        <end position="119"/>
    </location>
</feature>
<name>A0ABS0I305_9BACT</name>
<evidence type="ECO:0000313" key="4">
    <source>
        <dbReference type="Proteomes" id="UP000618931"/>
    </source>
</evidence>